<evidence type="ECO:0000313" key="3">
    <source>
        <dbReference type="EMBL" id="OAQ38597.1"/>
    </source>
</evidence>
<evidence type="ECO:0000256" key="1">
    <source>
        <dbReference type="SAM" id="Phobius"/>
    </source>
</evidence>
<feature type="transmembrane region" description="Helical" evidence="1">
    <location>
        <begin position="257"/>
        <end position="278"/>
    </location>
</feature>
<name>A0A179DC37_9SPHI</name>
<proteinExistence type="predicted"/>
<feature type="transmembrane region" description="Helical" evidence="1">
    <location>
        <begin position="227"/>
        <end position="245"/>
    </location>
</feature>
<evidence type="ECO:0000259" key="2">
    <source>
        <dbReference type="Pfam" id="PF01757"/>
    </source>
</evidence>
<sequence>MQELNPLKKRYHSLDSLRGIASLQVVLCHCVVAIPGLSWWVYAAHQNTTPHSVEFFLINSPLNYIWAASPAVMLFFVLSGFVLALPYFSNDKQDKRINYPKFFIKRTIRLYLPCLAIIIISYLSAYLLYNPIKINDYSEWIKIMWKNPFEISEFLKAITLNANFNNINPALWTLPIELKLSLILPAFIFLLKKTNFLISIFLIPIFIVFYHFLIFIGLNIYIPEIGVLYYFSFFIAGSILCKYRFGLLKIINDLSSMWYSFLVFFTIVTYTYTFSLWFLPNTLFEKLGPVNNYIYLISALASILLALSDRGKDIFEHPLLIKLGKISFSLYLVHQVVINSMVHVLPASTSRLLVLFLGLVFSFGFAIIFYISLEKPSIKLAKYFSGLIKEL</sequence>
<accession>A0A179DC37</accession>
<feature type="domain" description="Acyltransferase 3" evidence="2">
    <location>
        <begin position="12"/>
        <end position="370"/>
    </location>
</feature>
<dbReference type="STRING" id="1826909.A5893_14385"/>
<comment type="caution">
    <text evidence="3">The sequence shown here is derived from an EMBL/GenBank/DDBJ whole genome shotgun (WGS) entry which is preliminary data.</text>
</comment>
<dbReference type="OrthoDB" id="9796461at2"/>
<feature type="transmembrane region" description="Helical" evidence="1">
    <location>
        <begin position="21"/>
        <end position="44"/>
    </location>
</feature>
<organism evidence="3 4">
    <name type="scientific">Pedobacter psychrophilus</name>
    <dbReference type="NCBI Taxonomy" id="1826909"/>
    <lineage>
        <taxon>Bacteria</taxon>
        <taxon>Pseudomonadati</taxon>
        <taxon>Bacteroidota</taxon>
        <taxon>Sphingobacteriia</taxon>
        <taxon>Sphingobacteriales</taxon>
        <taxon>Sphingobacteriaceae</taxon>
        <taxon>Pedobacter</taxon>
    </lineage>
</organism>
<dbReference type="AlphaFoldDB" id="A0A179DC37"/>
<protein>
    <recommendedName>
        <fullName evidence="2">Acyltransferase 3 domain-containing protein</fullName>
    </recommendedName>
</protein>
<dbReference type="PANTHER" id="PTHR23028:SF134">
    <property type="entry name" value="PUTATIVE (AFU_ORTHOLOGUE AFUA_4G08520)-RELATED"/>
    <property type="match status" value="1"/>
</dbReference>
<dbReference type="GO" id="GO:0016747">
    <property type="term" value="F:acyltransferase activity, transferring groups other than amino-acyl groups"/>
    <property type="evidence" value="ECO:0007669"/>
    <property type="project" value="InterPro"/>
</dbReference>
<feature type="transmembrane region" description="Helical" evidence="1">
    <location>
        <begin position="290"/>
        <end position="307"/>
    </location>
</feature>
<feature type="transmembrane region" description="Helical" evidence="1">
    <location>
        <begin position="352"/>
        <end position="373"/>
    </location>
</feature>
<dbReference type="RefSeq" id="WP_068823369.1">
    <property type="nucleotide sequence ID" value="NZ_LWHJ01000030.1"/>
</dbReference>
<dbReference type="Pfam" id="PF01757">
    <property type="entry name" value="Acyl_transf_3"/>
    <property type="match status" value="1"/>
</dbReference>
<reference evidence="3 4" key="2">
    <citation type="submission" date="2016-06" db="EMBL/GenBank/DDBJ databases">
        <title>Pedobacter psychrophilus sp. nov., isolated from Antarctic fragmentary rock.</title>
        <authorList>
            <person name="Svec P."/>
        </authorList>
    </citation>
    <scope>NUCLEOTIDE SEQUENCE [LARGE SCALE GENOMIC DNA]</scope>
    <source>
        <strain evidence="3 4">CCM 8644</strain>
    </source>
</reference>
<dbReference type="EMBL" id="LWHJ01000030">
    <property type="protein sequence ID" value="OAQ38597.1"/>
    <property type="molecule type" value="Genomic_DNA"/>
</dbReference>
<reference evidence="3 4" key="1">
    <citation type="submission" date="2016-04" db="EMBL/GenBank/DDBJ databases">
        <authorList>
            <person name="Evans L.H."/>
            <person name="Alamgir A."/>
            <person name="Owens N."/>
            <person name="Weber N.D."/>
            <person name="Virtaneva K."/>
            <person name="Barbian K."/>
            <person name="Babar A."/>
            <person name="Rosenke K."/>
        </authorList>
    </citation>
    <scope>NUCLEOTIDE SEQUENCE [LARGE SCALE GENOMIC DNA]</scope>
    <source>
        <strain evidence="3 4">CCM 8644</strain>
    </source>
</reference>
<keyword evidence="1" id="KW-0472">Membrane</keyword>
<keyword evidence="1" id="KW-1133">Transmembrane helix</keyword>
<dbReference type="InterPro" id="IPR002656">
    <property type="entry name" value="Acyl_transf_3_dom"/>
</dbReference>
<dbReference type="PANTHER" id="PTHR23028">
    <property type="entry name" value="ACETYLTRANSFERASE"/>
    <property type="match status" value="1"/>
</dbReference>
<feature type="transmembrane region" description="Helical" evidence="1">
    <location>
        <begin position="110"/>
        <end position="129"/>
    </location>
</feature>
<evidence type="ECO:0000313" key="4">
    <source>
        <dbReference type="Proteomes" id="UP000078459"/>
    </source>
</evidence>
<keyword evidence="1" id="KW-0812">Transmembrane</keyword>
<feature type="transmembrane region" description="Helical" evidence="1">
    <location>
        <begin position="328"/>
        <end position="346"/>
    </location>
</feature>
<dbReference type="Proteomes" id="UP000078459">
    <property type="component" value="Unassembled WGS sequence"/>
</dbReference>
<gene>
    <name evidence="3" type="ORF">A5893_14385</name>
</gene>
<dbReference type="InterPro" id="IPR050879">
    <property type="entry name" value="Acyltransferase_3"/>
</dbReference>
<keyword evidence="4" id="KW-1185">Reference proteome</keyword>
<feature type="transmembrane region" description="Helical" evidence="1">
    <location>
        <begin position="198"/>
        <end position="221"/>
    </location>
</feature>
<feature type="transmembrane region" description="Helical" evidence="1">
    <location>
        <begin position="64"/>
        <end position="89"/>
    </location>
</feature>